<evidence type="ECO:0000313" key="2">
    <source>
        <dbReference type="EMBL" id="PLW25532.1"/>
    </source>
</evidence>
<feature type="region of interest" description="Disordered" evidence="1">
    <location>
        <begin position="82"/>
        <end position="143"/>
    </location>
</feature>
<sequence>MTVLRLHKEPVSGVSIHFNHALSSFPSIHTPLDVQRQSRIPQPIFLSASSSLRAFPPVISNDYVNNLEPGCANAPIEIYDGNSDEAASTDCIDPSLRRDSPDLGAGIPTPGLSNHATSPVVQTAPPIQKGRPVPPQGISTSLP</sequence>
<reference evidence="2 4" key="1">
    <citation type="submission" date="2017-11" db="EMBL/GenBank/DDBJ databases">
        <title>De novo assembly and phasing of dikaryotic genomes from two isolates of Puccinia coronata f. sp. avenae, the causal agent of oat crown rust.</title>
        <authorList>
            <person name="Miller M.E."/>
            <person name="Zhang Y."/>
            <person name="Omidvar V."/>
            <person name="Sperschneider J."/>
            <person name="Schwessinger B."/>
            <person name="Raley C."/>
            <person name="Palmer J.M."/>
            <person name="Garnica D."/>
            <person name="Upadhyaya N."/>
            <person name="Rathjen J."/>
            <person name="Taylor J.M."/>
            <person name="Park R.F."/>
            <person name="Dodds P.N."/>
            <person name="Hirsch C.D."/>
            <person name="Kianian S.F."/>
            <person name="Figueroa M."/>
        </authorList>
    </citation>
    <scope>NUCLEOTIDE SEQUENCE [LARGE SCALE GENOMIC DNA]</scope>
    <source>
        <strain evidence="2">12NC29</strain>
    </source>
</reference>
<accession>A0A2N5TJ57</accession>
<dbReference type="AlphaFoldDB" id="A0A2N5TJ57"/>
<comment type="caution">
    <text evidence="2">The sequence shown here is derived from an EMBL/GenBank/DDBJ whole genome shotgun (WGS) entry which is preliminary data.</text>
</comment>
<gene>
    <name evidence="2" type="ORF">PCANC_25623</name>
    <name evidence="3" type="ORF">PCANC_25864</name>
</gene>
<evidence type="ECO:0000256" key="1">
    <source>
        <dbReference type="SAM" id="MobiDB-lite"/>
    </source>
</evidence>
<dbReference type="Proteomes" id="UP000235388">
    <property type="component" value="Unassembled WGS sequence"/>
</dbReference>
<feature type="compositionally biased region" description="Polar residues" evidence="1">
    <location>
        <begin position="111"/>
        <end position="121"/>
    </location>
</feature>
<organism evidence="2 4">
    <name type="scientific">Puccinia coronata f. sp. avenae</name>
    <dbReference type="NCBI Taxonomy" id="200324"/>
    <lineage>
        <taxon>Eukaryota</taxon>
        <taxon>Fungi</taxon>
        <taxon>Dikarya</taxon>
        <taxon>Basidiomycota</taxon>
        <taxon>Pucciniomycotina</taxon>
        <taxon>Pucciniomycetes</taxon>
        <taxon>Pucciniales</taxon>
        <taxon>Pucciniaceae</taxon>
        <taxon>Puccinia</taxon>
    </lineage>
</organism>
<protein>
    <submittedName>
        <fullName evidence="2">Uncharacterized protein</fullName>
    </submittedName>
</protein>
<evidence type="ECO:0000313" key="4">
    <source>
        <dbReference type="Proteomes" id="UP000235388"/>
    </source>
</evidence>
<evidence type="ECO:0000313" key="3">
    <source>
        <dbReference type="EMBL" id="PLW26607.1"/>
    </source>
</evidence>
<proteinExistence type="predicted"/>
<dbReference type="EMBL" id="PGCJ01000610">
    <property type="protein sequence ID" value="PLW25532.1"/>
    <property type="molecule type" value="Genomic_DNA"/>
</dbReference>
<dbReference type="EMBL" id="PGCJ01000532">
    <property type="protein sequence ID" value="PLW26607.1"/>
    <property type="molecule type" value="Genomic_DNA"/>
</dbReference>
<keyword evidence="4" id="KW-1185">Reference proteome</keyword>
<name>A0A2N5TJ57_9BASI</name>